<comment type="caution">
    <text evidence="1">The sequence shown here is derived from an EMBL/GenBank/DDBJ whole genome shotgun (WGS) entry which is preliminary data.</text>
</comment>
<dbReference type="Gene3D" id="3.30.559.10">
    <property type="entry name" value="Chloramphenicol acetyltransferase-like domain"/>
    <property type="match status" value="1"/>
</dbReference>
<dbReference type="InterPro" id="IPR023213">
    <property type="entry name" value="CAT-like_dom_sf"/>
</dbReference>
<gene>
    <name evidence="1" type="ORF">OS493_007672</name>
</gene>
<dbReference type="AlphaFoldDB" id="A0A9W9YRT5"/>
<dbReference type="EMBL" id="MU827304">
    <property type="protein sequence ID" value="KAJ7365031.1"/>
    <property type="molecule type" value="Genomic_DNA"/>
</dbReference>
<keyword evidence="2" id="KW-1185">Reference proteome</keyword>
<accession>A0A9W9YRT5</accession>
<dbReference type="Gene3D" id="3.30.559.30">
    <property type="entry name" value="Nonribosomal peptide synthetase, condensation domain"/>
    <property type="match status" value="1"/>
</dbReference>
<reference evidence="1" key="1">
    <citation type="submission" date="2023-01" db="EMBL/GenBank/DDBJ databases">
        <title>Genome assembly of the deep-sea coral Lophelia pertusa.</title>
        <authorList>
            <person name="Herrera S."/>
            <person name="Cordes E."/>
        </authorList>
    </citation>
    <scope>NUCLEOTIDE SEQUENCE</scope>
    <source>
        <strain evidence="1">USNM1676648</strain>
        <tissue evidence="1">Polyp</tissue>
    </source>
</reference>
<sequence>MANDDSFGVRVHPSNDGRLSRPLGLTERVLLERERVNHWGTVTSVLLLDSMEELNQDHLRKALSLLPKRFPLLRMRINESGSQACFEEMDSPADTVDFQVLDGIPADKWEEGFEQEINGYLFNTGTGPLWRVRLLRETFHDGKFRNALVFTFQHVICDALSIFELQKKLLEFLTFLHDGGEFEVESLPFRPPVESLLSNLVEPSTGERMLFSSFFTLQRVKTFFVKPNNLYLSVYPPVANSDPSVTKKTCLLSRSLSEEETRLLVKSCKANKCTVHGAITASTHLALARILQQKKHDLKTPVTVDSSYTFSARKDCQPKVNSDEFGAYVSASALSIPVPLVYPDDKQGFWEFARACTREVHTQLDTGKHLNLLKLYHCVDSATYCNISNYEYNEGRRSQILNITNCGALQTNQSEQSPYKFAGSYFALQGEKMSHTFGNNILTVDGRLYWAVEYFPHVTTKTQAEDYTDLSLQILKDVCVTVE</sequence>
<dbReference type="OrthoDB" id="6345137at2759"/>
<name>A0A9W9YRT5_9CNID</name>
<organism evidence="1 2">
    <name type="scientific">Desmophyllum pertusum</name>
    <dbReference type="NCBI Taxonomy" id="174260"/>
    <lineage>
        <taxon>Eukaryota</taxon>
        <taxon>Metazoa</taxon>
        <taxon>Cnidaria</taxon>
        <taxon>Anthozoa</taxon>
        <taxon>Hexacorallia</taxon>
        <taxon>Scleractinia</taxon>
        <taxon>Caryophylliina</taxon>
        <taxon>Caryophylliidae</taxon>
        <taxon>Desmophyllum</taxon>
    </lineage>
</organism>
<dbReference type="Proteomes" id="UP001163046">
    <property type="component" value="Unassembled WGS sequence"/>
</dbReference>
<dbReference type="PANTHER" id="PTHR28037:SF1">
    <property type="entry name" value="ALCOHOL O-ACETYLTRANSFERASE 1-RELATED"/>
    <property type="match status" value="1"/>
</dbReference>
<dbReference type="Pfam" id="PF07247">
    <property type="entry name" value="AATase"/>
    <property type="match status" value="1"/>
</dbReference>
<dbReference type="PANTHER" id="PTHR28037">
    <property type="entry name" value="ALCOHOL O-ACETYLTRANSFERASE 1-RELATED"/>
    <property type="match status" value="1"/>
</dbReference>
<dbReference type="SUPFAM" id="SSF52777">
    <property type="entry name" value="CoA-dependent acyltransferases"/>
    <property type="match status" value="2"/>
</dbReference>
<dbReference type="InterPro" id="IPR010828">
    <property type="entry name" value="Atf2/Sli1-like"/>
</dbReference>
<proteinExistence type="predicted"/>
<evidence type="ECO:0000313" key="2">
    <source>
        <dbReference type="Proteomes" id="UP001163046"/>
    </source>
</evidence>
<protein>
    <submittedName>
        <fullName evidence="1">Uncharacterized protein</fullName>
    </submittedName>
</protein>
<evidence type="ECO:0000313" key="1">
    <source>
        <dbReference type="EMBL" id="KAJ7365031.1"/>
    </source>
</evidence>
<dbReference type="InterPro" id="IPR052058">
    <property type="entry name" value="Alcohol_O-acetyltransferase"/>
</dbReference>